<dbReference type="Proteomes" id="UP001057375">
    <property type="component" value="Unassembled WGS sequence"/>
</dbReference>
<evidence type="ECO:0000256" key="4">
    <source>
        <dbReference type="ARBA" id="ARBA00022840"/>
    </source>
</evidence>
<dbReference type="PROSITE" id="PS00108">
    <property type="entry name" value="PROTEIN_KINASE_ST"/>
    <property type="match status" value="1"/>
</dbReference>
<evidence type="ECO:0000256" key="2">
    <source>
        <dbReference type="ARBA" id="ARBA00022737"/>
    </source>
</evidence>
<feature type="transmembrane region" description="Helical" evidence="6">
    <location>
        <begin position="267"/>
        <end position="290"/>
    </location>
</feature>
<dbReference type="PROSITE" id="PS50011">
    <property type="entry name" value="PROTEIN_KINASE_DOM"/>
    <property type="match status" value="1"/>
</dbReference>
<keyword evidence="6" id="KW-0472">Membrane</keyword>
<keyword evidence="9" id="KW-1185">Reference proteome</keyword>
<dbReference type="Pfam" id="PF00069">
    <property type="entry name" value="Pkinase"/>
    <property type="match status" value="1"/>
</dbReference>
<proteinExistence type="predicted"/>
<dbReference type="EMBL" id="BQXS01010174">
    <property type="protein sequence ID" value="GKT33220.1"/>
    <property type="molecule type" value="Genomic_DNA"/>
</dbReference>
<name>A0ABQ5KQI6_9EUKA</name>
<dbReference type="SUPFAM" id="SSF52047">
    <property type="entry name" value="RNI-like"/>
    <property type="match status" value="1"/>
</dbReference>
<comment type="caution">
    <text evidence="8">The sequence shown here is derived from an EMBL/GenBank/DDBJ whole genome shotgun (WGS) entry which is preliminary data.</text>
</comment>
<dbReference type="InterPro" id="IPR001611">
    <property type="entry name" value="Leu-rich_rpt"/>
</dbReference>
<evidence type="ECO:0000256" key="5">
    <source>
        <dbReference type="PROSITE-ProRule" id="PRU10141"/>
    </source>
</evidence>
<gene>
    <name evidence="8" type="ORF">ADUPG1_007200</name>
</gene>
<dbReference type="InterPro" id="IPR008271">
    <property type="entry name" value="Ser/Thr_kinase_AS"/>
</dbReference>
<dbReference type="Pfam" id="PF00560">
    <property type="entry name" value="LRR_1"/>
    <property type="match status" value="1"/>
</dbReference>
<feature type="non-terminal residue" evidence="8">
    <location>
        <position position="1"/>
    </location>
</feature>
<dbReference type="Gene3D" id="1.10.510.10">
    <property type="entry name" value="Transferase(Phosphotransferase) domain 1"/>
    <property type="match status" value="2"/>
</dbReference>
<dbReference type="PANTHER" id="PTHR44167:SF30">
    <property type="entry name" value="PHOSPHORYLASE KINASE"/>
    <property type="match status" value="1"/>
</dbReference>
<dbReference type="PROSITE" id="PS51450">
    <property type="entry name" value="LRR"/>
    <property type="match status" value="1"/>
</dbReference>
<protein>
    <recommendedName>
        <fullName evidence="7">Protein kinase domain-containing protein</fullName>
    </recommendedName>
</protein>
<keyword evidence="4 5" id="KW-0067">ATP-binding</keyword>
<evidence type="ECO:0000259" key="7">
    <source>
        <dbReference type="PROSITE" id="PS50011"/>
    </source>
</evidence>
<sequence length="839" mass="92733">SSDLSLITTLQGLEYVQGLDSEVNNIGLTELHLDGYDLSGDDDATSYDKLVVQILSKAISHSSISSGLTVLSASGCGLTSVNDILDFTPIVSGDDATAPFKLTTLDLSNNRISDVSVFLTEESIFPADVLVSLDISNNYICDIDGVVSVLSENLSLDTLISSAQTCKCTAPVSFADHQVCREVYPDRWAVECWNGYYYNKFSGSCVKATTDSNVTRCSVCERKDNMMAVVEEDGEDIICDCRSAWYGDDCDILVPIITPVPSPPSSFPWLPCILLGVLFIGIIIAIVLVIRNCQKKSVSKHSSHNVDESSSLLRSKPIGETSEFNSYDSIPVLDDDMSLLPITTETSKTSYVRKPSEVHQASKGYNWFLAEHSSSVSEPVPHTIMLSHVPKADSITLSNPTDIVPLCILGHGGFGEVLLVQVKGIPFPCVLKKMVKVGDESVIQRCRKEWTVQRKLFNNPKCFQCIPRPLYILDLLDSSYQGDFGFLMEFCSGFSVFSFSKKWCSIVGSDSDIDLKPYEDTSDSYSMSDEDGDFGFLMEFCSGFSVFSFSKKWCSIVGSDSDIDLKPYEDTSDSYSMSDEDVYSHPLELDPLKVSALCVGMIECLDDVFVAKPGLVHRDIKPDNFLVRIDPKDGECSIVLGDLGLARIQDTISSVHSISKKSDAISEVLIPQHYVCGTLVYNSIEALLEGNHSHLSDAYSLGLSIFTLFMNRRPFSDHPYLRGVYDSKEFIEHLAFLLKKKFSPKLSSSPLFSSLNTLEDGKYVPVYQCIHEIFIGLTQNDLKTRMSVHTARKKVQSIKPLLPKIGEGWHNPSIDEIIATQRKLYDSVGSIQILPDHPK</sequence>
<dbReference type="Gene3D" id="3.80.10.10">
    <property type="entry name" value="Ribonuclease Inhibitor"/>
    <property type="match status" value="1"/>
</dbReference>
<dbReference type="InterPro" id="IPR032675">
    <property type="entry name" value="LRR_dom_sf"/>
</dbReference>
<keyword evidence="1" id="KW-0433">Leucine-rich repeat</keyword>
<feature type="binding site" evidence="5">
    <location>
        <position position="432"/>
    </location>
    <ligand>
        <name>ATP</name>
        <dbReference type="ChEBI" id="CHEBI:30616"/>
    </ligand>
</feature>
<accession>A0ABQ5KQI6</accession>
<dbReference type="InterPro" id="IPR000719">
    <property type="entry name" value="Prot_kinase_dom"/>
</dbReference>
<keyword evidence="6" id="KW-0812">Transmembrane</keyword>
<evidence type="ECO:0000313" key="8">
    <source>
        <dbReference type="EMBL" id="GKT33220.1"/>
    </source>
</evidence>
<evidence type="ECO:0000256" key="1">
    <source>
        <dbReference type="ARBA" id="ARBA00022614"/>
    </source>
</evidence>
<dbReference type="SMART" id="SM00220">
    <property type="entry name" value="S_TKc"/>
    <property type="match status" value="1"/>
</dbReference>
<keyword evidence="2" id="KW-0677">Repeat</keyword>
<reference evidence="8" key="1">
    <citation type="submission" date="2022-03" db="EMBL/GenBank/DDBJ databases">
        <title>Draft genome sequence of Aduncisulcus paluster, a free-living microaerophilic Fornicata.</title>
        <authorList>
            <person name="Yuyama I."/>
            <person name="Kume K."/>
            <person name="Tamura T."/>
            <person name="Inagaki Y."/>
            <person name="Hashimoto T."/>
        </authorList>
    </citation>
    <scope>NUCLEOTIDE SEQUENCE</scope>
    <source>
        <strain evidence="8">NY0171</strain>
    </source>
</reference>
<dbReference type="PANTHER" id="PTHR44167">
    <property type="entry name" value="OVARIAN-SPECIFIC SERINE/THREONINE-PROTEIN KINASE LOK-RELATED"/>
    <property type="match status" value="1"/>
</dbReference>
<evidence type="ECO:0000256" key="3">
    <source>
        <dbReference type="ARBA" id="ARBA00022741"/>
    </source>
</evidence>
<dbReference type="SUPFAM" id="SSF56112">
    <property type="entry name" value="Protein kinase-like (PK-like)"/>
    <property type="match status" value="1"/>
</dbReference>
<evidence type="ECO:0000256" key="6">
    <source>
        <dbReference type="SAM" id="Phobius"/>
    </source>
</evidence>
<dbReference type="InterPro" id="IPR017441">
    <property type="entry name" value="Protein_kinase_ATP_BS"/>
</dbReference>
<evidence type="ECO:0000313" key="9">
    <source>
        <dbReference type="Proteomes" id="UP001057375"/>
    </source>
</evidence>
<dbReference type="PROSITE" id="PS00107">
    <property type="entry name" value="PROTEIN_KINASE_ATP"/>
    <property type="match status" value="1"/>
</dbReference>
<dbReference type="InterPro" id="IPR011009">
    <property type="entry name" value="Kinase-like_dom_sf"/>
</dbReference>
<keyword evidence="6" id="KW-1133">Transmembrane helix</keyword>
<keyword evidence="3 5" id="KW-0547">Nucleotide-binding</keyword>
<feature type="domain" description="Protein kinase" evidence="7">
    <location>
        <begin position="403"/>
        <end position="802"/>
    </location>
</feature>
<organism evidence="8 9">
    <name type="scientific">Aduncisulcus paluster</name>
    <dbReference type="NCBI Taxonomy" id="2918883"/>
    <lineage>
        <taxon>Eukaryota</taxon>
        <taxon>Metamonada</taxon>
        <taxon>Carpediemonas-like organisms</taxon>
        <taxon>Aduncisulcus</taxon>
    </lineage>
</organism>